<feature type="transmembrane region" description="Helical" evidence="1">
    <location>
        <begin position="190"/>
        <end position="211"/>
    </location>
</feature>
<keyword evidence="1" id="KW-1133">Transmembrane helix</keyword>
<feature type="transmembrane region" description="Helical" evidence="1">
    <location>
        <begin position="78"/>
        <end position="97"/>
    </location>
</feature>
<accession>A0A0F8W798</accession>
<feature type="non-terminal residue" evidence="2">
    <location>
        <position position="241"/>
    </location>
</feature>
<gene>
    <name evidence="2" type="ORF">LCGC14_3104310</name>
</gene>
<evidence type="ECO:0000256" key="1">
    <source>
        <dbReference type="SAM" id="Phobius"/>
    </source>
</evidence>
<protein>
    <recommendedName>
        <fullName evidence="3">Glycosyltransferase RgtA/B/C/D-like domain-containing protein</fullName>
    </recommendedName>
</protein>
<dbReference type="EMBL" id="LAZR01066989">
    <property type="protein sequence ID" value="KKK52498.1"/>
    <property type="molecule type" value="Genomic_DNA"/>
</dbReference>
<keyword evidence="1" id="KW-0472">Membrane</keyword>
<feature type="transmembrane region" description="Helical" evidence="1">
    <location>
        <begin position="7"/>
        <end position="28"/>
    </location>
</feature>
<feature type="transmembrane region" description="Helical" evidence="1">
    <location>
        <begin position="103"/>
        <end position="121"/>
    </location>
</feature>
<sequence length="241" mass="27614">MKISKGFVFIYLITFAGMLWYNLSHVLVNDGVYEYRTYLLNIENGWEFRQTLINSCLVTTWMSTLIQKATGWDSMLLFRVFPVIFYALMPAFTYLIAKRYLSIRYALVAVLIVLFNSHILYFPDMGRVGVAMGVMSGMIWALLEKRLIWAIVFALLLVFSHYGTSMIAMGLVGIAFLIPLVIRRKIFKHYLIIFCVLVVTVGLWHFGVAGYSGMVMSQTLLQTEQTGQILSQHPDLFDITT</sequence>
<organism evidence="2">
    <name type="scientific">marine sediment metagenome</name>
    <dbReference type="NCBI Taxonomy" id="412755"/>
    <lineage>
        <taxon>unclassified sequences</taxon>
        <taxon>metagenomes</taxon>
        <taxon>ecological metagenomes</taxon>
    </lineage>
</organism>
<feature type="transmembrane region" description="Helical" evidence="1">
    <location>
        <begin position="149"/>
        <end position="178"/>
    </location>
</feature>
<evidence type="ECO:0008006" key="3">
    <source>
        <dbReference type="Google" id="ProtNLM"/>
    </source>
</evidence>
<keyword evidence="1" id="KW-0812">Transmembrane</keyword>
<evidence type="ECO:0000313" key="2">
    <source>
        <dbReference type="EMBL" id="KKK52498.1"/>
    </source>
</evidence>
<name>A0A0F8W798_9ZZZZ</name>
<dbReference type="AlphaFoldDB" id="A0A0F8W798"/>
<proteinExistence type="predicted"/>
<comment type="caution">
    <text evidence="2">The sequence shown here is derived from an EMBL/GenBank/DDBJ whole genome shotgun (WGS) entry which is preliminary data.</text>
</comment>
<reference evidence="2" key="1">
    <citation type="journal article" date="2015" name="Nature">
        <title>Complex archaea that bridge the gap between prokaryotes and eukaryotes.</title>
        <authorList>
            <person name="Spang A."/>
            <person name="Saw J.H."/>
            <person name="Jorgensen S.L."/>
            <person name="Zaremba-Niedzwiedzka K."/>
            <person name="Martijn J."/>
            <person name="Lind A.E."/>
            <person name="van Eijk R."/>
            <person name="Schleper C."/>
            <person name="Guy L."/>
            <person name="Ettema T.J."/>
        </authorList>
    </citation>
    <scope>NUCLEOTIDE SEQUENCE</scope>
</reference>